<evidence type="ECO:0000256" key="3">
    <source>
        <dbReference type="ARBA" id="ARBA00023163"/>
    </source>
</evidence>
<evidence type="ECO:0000259" key="5">
    <source>
        <dbReference type="PROSITE" id="PS51063"/>
    </source>
</evidence>
<dbReference type="SUPFAM" id="SSF51206">
    <property type="entry name" value="cAMP-binding domain-like"/>
    <property type="match status" value="1"/>
</dbReference>
<proteinExistence type="predicted"/>
<evidence type="ECO:0008006" key="8">
    <source>
        <dbReference type="Google" id="ProtNLM"/>
    </source>
</evidence>
<protein>
    <recommendedName>
        <fullName evidence="8">Crp/Fnr family transcriptional regulator</fullName>
    </recommendedName>
</protein>
<accession>A0A9W6J1R6</accession>
<dbReference type="Pfam" id="PF00027">
    <property type="entry name" value="cNMP_binding"/>
    <property type="match status" value="1"/>
</dbReference>
<keyword evidence="7" id="KW-1185">Reference proteome</keyword>
<dbReference type="InterPro" id="IPR050397">
    <property type="entry name" value="Env_Response_Regulators"/>
</dbReference>
<dbReference type="InterPro" id="IPR012318">
    <property type="entry name" value="HTH_CRP"/>
</dbReference>
<dbReference type="RefSeq" id="WP_271169472.1">
    <property type="nucleotide sequence ID" value="NZ_BSFI01000021.1"/>
</dbReference>
<dbReference type="InterPro" id="IPR036388">
    <property type="entry name" value="WH-like_DNA-bd_sf"/>
</dbReference>
<dbReference type="SMART" id="SM00100">
    <property type="entry name" value="cNMP"/>
    <property type="match status" value="1"/>
</dbReference>
<dbReference type="PROSITE" id="PS50042">
    <property type="entry name" value="CNMP_BINDING_3"/>
    <property type="match status" value="1"/>
</dbReference>
<keyword evidence="1" id="KW-0805">Transcription regulation</keyword>
<dbReference type="AlphaFoldDB" id="A0A9W6J1R6"/>
<dbReference type="PANTHER" id="PTHR24567">
    <property type="entry name" value="CRP FAMILY TRANSCRIPTIONAL REGULATORY PROTEIN"/>
    <property type="match status" value="1"/>
</dbReference>
<organism evidence="6 7">
    <name type="scientific">Hansschlegelia plantiphila</name>
    <dbReference type="NCBI Taxonomy" id="374655"/>
    <lineage>
        <taxon>Bacteria</taxon>
        <taxon>Pseudomonadati</taxon>
        <taxon>Pseudomonadota</taxon>
        <taxon>Alphaproteobacteria</taxon>
        <taxon>Hyphomicrobiales</taxon>
        <taxon>Methylopilaceae</taxon>
        <taxon>Hansschlegelia</taxon>
    </lineage>
</organism>
<sequence>MDRARPRKSPEPKQPPLLAPLLRDARTLIGSQALPFRRSRGETLASSGEPIDVVFFVEDGLVAMLARTAEGMRAEAGLVGAGGLVGHTAALGARRASLDAVALNATRGLALPAEALRDALDGSAAFRDALMAYAVERVAETEHLCACAALHSIERRLARWLFRAAGLSGGRPIEITHQQFAVILGVRRASVTVSLHLLEGEKAVRCQRGRVEIRDPDLLETLSCGCHKSGVATARRPQTA</sequence>
<gene>
    <name evidence="6" type="ORF">GCM10008179_28790</name>
</gene>
<dbReference type="InterPro" id="IPR014710">
    <property type="entry name" value="RmlC-like_jellyroll"/>
</dbReference>
<dbReference type="Gene3D" id="1.10.10.10">
    <property type="entry name" value="Winged helix-like DNA-binding domain superfamily/Winged helix DNA-binding domain"/>
    <property type="match status" value="1"/>
</dbReference>
<reference evidence="6" key="2">
    <citation type="submission" date="2023-01" db="EMBL/GenBank/DDBJ databases">
        <authorList>
            <person name="Sun Q."/>
            <person name="Evtushenko L."/>
        </authorList>
    </citation>
    <scope>NUCLEOTIDE SEQUENCE</scope>
    <source>
        <strain evidence="6">VKM B-2347</strain>
    </source>
</reference>
<dbReference type="SUPFAM" id="SSF46785">
    <property type="entry name" value="Winged helix' DNA-binding domain"/>
    <property type="match status" value="1"/>
</dbReference>
<dbReference type="PROSITE" id="PS51063">
    <property type="entry name" value="HTH_CRP_2"/>
    <property type="match status" value="1"/>
</dbReference>
<keyword evidence="2" id="KW-0238">DNA-binding</keyword>
<keyword evidence="3" id="KW-0804">Transcription</keyword>
<feature type="domain" description="HTH crp-type" evidence="5">
    <location>
        <begin position="151"/>
        <end position="217"/>
    </location>
</feature>
<dbReference type="Proteomes" id="UP001143372">
    <property type="component" value="Unassembled WGS sequence"/>
</dbReference>
<evidence type="ECO:0000256" key="1">
    <source>
        <dbReference type="ARBA" id="ARBA00023015"/>
    </source>
</evidence>
<dbReference type="InterPro" id="IPR018490">
    <property type="entry name" value="cNMP-bd_dom_sf"/>
</dbReference>
<name>A0A9W6J1R6_9HYPH</name>
<dbReference type="Pfam" id="PF13545">
    <property type="entry name" value="HTH_Crp_2"/>
    <property type="match status" value="1"/>
</dbReference>
<evidence type="ECO:0000313" key="6">
    <source>
        <dbReference type="EMBL" id="GLK69241.1"/>
    </source>
</evidence>
<dbReference type="GO" id="GO:0003677">
    <property type="term" value="F:DNA binding"/>
    <property type="evidence" value="ECO:0007669"/>
    <property type="project" value="UniProtKB-KW"/>
</dbReference>
<dbReference type="GO" id="GO:0005829">
    <property type="term" value="C:cytosol"/>
    <property type="evidence" value="ECO:0007669"/>
    <property type="project" value="TreeGrafter"/>
</dbReference>
<dbReference type="EMBL" id="BSFI01000021">
    <property type="protein sequence ID" value="GLK69241.1"/>
    <property type="molecule type" value="Genomic_DNA"/>
</dbReference>
<evidence type="ECO:0000259" key="4">
    <source>
        <dbReference type="PROSITE" id="PS50042"/>
    </source>
</evidence>
<dbReference type="InterPro" id="IPR000595">
    <property type="entry name" value="cNMP-bd_dom"/>
</dbReference>
<dbReference type="PANTHER" id="PTHR24567:SF74">
    <property type="entry name" value="HTH-TYPE TRANSCRIPTIONAL REGULATOR ARCR"/>
    <property type="match status" value="1"/>
</dbReference>
<evidence type="ECO:0000256" key="2">
    <source>
        <dbReference type="ARBA" id="ARBA00023125"/>
    </source>
</evidence>
<dbReference type="Gene3D" id="2.60.120.10">
    <property type="entry name" value="Jelly Rolls"/>
    <property type="match status" value="1"/>
</dbReference>
<reference evidence="6" key="1">
    <citation type="journal article" date="2014" name="Int. J. Syst. Evol. Microbiol.">
        <title>Complete genome sequence of Corynebacterium casei LMG S-19264T (=DSM 44701T), isolated from a smear-ripened cheese.</title>
        <authorList>
            <consortium name="US DOE Joint Genome Institute (JGI-PGF)"/>
            <person name="Walter F."/>
            <person name="Albersmeier A."/>
            <person name="Kalinowski J."/>
            <person name="Ruckert C."/>
        </authorList>
    </citation>
    <scope>NUCLEOTIDE SEQUENCE</scope>
    <source>
        <strain evidence="6">VKM B-2347</strain>
    </source>
</reference>
<dbReference type="GO" id="GO:0003700">
    <property type="term" value="F:DNA-binding transcription factor activity"/>
    <property type="evidence" value="ECO:0007669"/>
    <property type="project" value="TreeGrafter"/>
</dbReference>
<evidence type="ECO:0000313" key="7">
    <source>
        <dbReference type="Proteomes" id="UP001143372"/>
    </source>
</evidence>
<comment type="caution">
    <text evidence="6">The sequence shown here is derived from an EMBL/GenBank/DDBJ whole genome shotgun (WGS) entry which is preliminary data.</text>
</comment>
<feature type="domain" description="Cyclic nucleotide-binding" evidence="4">
    <location>
        <begin position="17"/>
        <end position="137"/>
    </location>
</feature>
<dbReference type="InterPro" id="IPR036390">
    <property type="entry name" value="WH_DNA-bd_sf"/>
</dbReference>